<dbReference type="SUPFAM" id="SSF47592">
    <property type="entry name" value="SWIB/MDM2 domain"/>
    <property type="match status" value="1"/>
</dbReference>
<evidence type="ECO:0000313" key="2">
    <source>
        <dbReference type="EMBL" id="QHT11800.1"/>
    </source>
</evidence>
<dbReference type="Gene3D" id="1.10.245.10">
    <property type="entry name" value="SWIB/MDM2 domain"/>
    <property type="match status" value="1"/>
</dbReference>
<dbReference type="InterPro" id="IPR003121">
    <property type="entry name" value="SWIB_MDM2_domain"/>
</dbReference>
<dbReference type="EMBL" id="MN739538">
    <property type="protein sequence ID" value="QHT11800.1"/>
    <property type="molecule type" value="Genomic_DNA"/>
</dbReference>
<dbReference type="PROSITE" id="PS51925">
    <property type="entry name" value="SWIB_MDM2"/>
    <property type="match status" value="1"/>
</dbReference>
<dbReference type="InterPro" id="IPR036885">
    <property type="entry name" value="SWIB_MDM2_dom_sf"/>
</dbReference>
<dbReference type="CDD" id="cd10567">
    <property type="entry name" value="SWIB-MDM2_like"/>
    <property type="match status" value="1"/>
</dbReference>
<dbReference type="Pfam" id="PF02201">
    <property type="entry name" value="SWIB"/>
    <property type="match status" value="1"/>
</dbReference>
<sequence>MQRLRQEYESNPPIIENEPPERLAIREFVKNQTLNTFGMPVAEYIVNSIVNGFILFNLRSDKKYMLANKTELLKYIADENVPLEEKLYFQDIFLYNQRPSFLSKDEHEYIRACGTLDGFEEEDDEEIEEIEPSDPLPVEPQASRRMPSGFVAPTLISDQLAQFLGVPLGTRISRVDVSKKINKYIRDKGLVDRENDRKINPDENLRALLRVTPNDEVTYFTLYKLMKHHFIR</sequence>
<accession>A0A6C0D686</accession>
<dbReference type="AlphaFoldDB" id="A0A6C0D686"/>
<reference evidence="2" key="1">
    <citation type="journal article" date="2020" name="Nature">
        <title>Giant virus diversity and host interactions through global metagenomics.</title>
        <authorList>
            <person name="Schulz F."/>
            <person name="Roux S."/>
            <person name="Paez-Espino D."/>
            <person name="Jungbluth S."/>
            <person name="Walsh D.A."/>
            <person name="Denef V.J."/>
            <person name="McMahon K.D."/>
            <person name="Konstantinidis K.T."/>
            <person name="Eloe-Fadrosh E.A."/>
            <person name="Kyrpides N.C."/>
            <person name="Woyke T."/>
        </authorList>
    </citation>
    <scope>NUCLEOTIDE SEQUENCE</scope>
    <source>
        <strain evidence="2">GVMAG-M-3300023174-124</strain>
    </source>
</reference>
<dbReference type="InterPro" id="IPR019835">
    <property type="entry name" value="SWIB_domain"/>
</dbReference>
<feature type="domain" description="DM2" evidence="1">
    <location>
        <begin position="149"/>
        <end position="232"/>
    </location>
</feature>
<dbReference type="SMART" id="SM00151">
    <property type="entry name" value="SWIB"/>
    <property type="match status" value="1"/>
</dbReference>
<organism evidence="2">
    <name type="scientific">viral metagenome</name>
    <dbReference type="NCBI Taxonomy" id="1070528"/>
    <lineage>
        <taxon>unclassified sequences</taxon>
        <taxon>metagenomes</taxon>
        <taxon>organismal metagenomes</taxon>
    </lineage>
</organism>
<protein>
    <recommendedName>
        <fullName evidence="1">DM2 domain-containing protein</fullName>
    </recommendedName>
</protein>
<name>A0A6C0D686_9ZZZZ</name>
<evidence type="ECO:0000259" key="1">
    <source>
        <dbReference type="PROSITE" id="PS51925"/>
    </source>
</evidence>
<proteinExistence type="predicted"/>